<dbReference type="InterPro" id="IPR023214">
    <property type="entry name" value="HAD_sf"/>
</dbReference>
<dbReference type="EMBL" id="FQVW01000013">
    <property type="protein sequence ID" value="SHG03321.1"/>
    <property type="molecule type" value="Genomic_DNA"/>
</dbReference>
<dbReference type="PANTHER" id="PTHR46470:SF2">
    <property type="entry name" value="GLYCERALDEHYDE 3-PHOSPHATE PHOSPHATASE"/>
    <property type="match status" value="1"/>
</dbReference>
<dbReference type="Gene3D" id="1.10.150.520">
    <property type="match status" value="1"/>
</dbReference>
<dbReference type="GO" id="GO:0044281">
    <property type="term" value="P:small molecule metabolic process"/>
    <property type="evidence" value="ECO:0007669"/>
    <property type="project" value="UniProtKB-ARBA"/>
</dbReference>
<accession>A0A1M5GIH1</accession>
<proteinExistence type="predicted"/>
<comment type="cofactor">
    <cofactor evidence="1">
        <name>Mg(2+)</name>
        <dbReference type="ChEBI" id="CHEBI:18420"/>
    </cofactor>
</comment>
<reference evidence="5 6" key="1">
    <citation type="submission" date="2016-11" db="EMBL/GenBank/DDBJ databases">
        <authorList>
            <person name="Jaros S."/>
            <person name="Januszkiewicz K."/>
            <person name="Wedrychowicz H."/>
        </authorList>
    </citation>
    <scope>NUCLEOTIDE SEQUENCE [LARGE SCALE GENOMIC DNA]</scope>
    <source>
        <strain evidence="5 6">IBRC-M 10683</strain>
    </source>
</reference>
<protein>
    <submittedName>
        <fullName evidence="5">Putative hydrolase of the HAD superfamily</fullName>
    </submittedName>
</protein>
<dbReference type="GO" id="GO:0046872">
    <property type="term" value="F:metal ion binding"/>
    <property type="evidence" value="ECO:0007669"/>
    <property type="project" value="UniProtKB-KW"/>
</dbReference>
<organism evidence="5 6">
    <name type="scientific">Ornithinibacillus halophilus</name>
    <dbReference type="NCBI Taxonomy" id="930117"/>
    <lineage>
        <taxon>Bacteria</taxon>
        <taxon>Bacillati</taxon>
        <taxon>Bacillota</taxon>
        <taxon>Bacilli</taxon>
        <taxon>Bacillales</taxon>
        <taxon>Bacillaceae</taxon>
        <taxon>Ornithinibacillus</taxon>
    </lineage>
</organism>
<dbReference type="InterPro" id="IPR041492">
    <property type="entry name" value="HAD_2"/>
</dbReference>
<dbReference type="InterPro" id="IPR051400">
    <property type="entry name" value="HAD-like_hydrolase"/>
</dbReference>
<dbReference type="NCBIfam" id="TIGR01549">
    <property type="entry name" value="HAD-SF-IA-v1"/>
    <property type="match status" value="1"/>
</dbReference>
<dbReference type="GO" id="GO:0016791">
    <property type="term" value="F:phosphatase activity"/>
    <property type="evidence" value="ECO:0007669"/>
    <property type="project" value="TreeGrafter"/>
</dbReference>
<keyword evidence="4" id="KW-0460">Magnesium</keyword>
<evidence type="ECO:0000313" key="5">
    <source>
        <dbReference type="EMBL" id="SHG03321.1"/>
    </source>
</evidence>
<keyword evidence="2" id="KW-0479">Metal-binding</keyword>
<evidence type="ECO:0000256" key="1">
    <source>
        <dbReference type="ARBA" id="ARBA00001946"/>
    </source>
</evidence>
<dbReference type="PANTHER" id="PTHR46470">
    <property type="entry name" value="N-ACYLNEURAMINATE-9-PHOSPHATASE"/>
    <property type="match status" value="1"/>
</dbReference>
<dbReference type="InterPro" id="IPR006439">
    <property type="entry name" value="HAD-SF_hydro_IA"/>
</dbReference>
<keyword evidence="3 5" id="KW-0378">Hydrolase</keyword>
<keyword evidence="6" id="KW-1185">Reference proteome</keyword>
<dbReference type="Proteomes" id="UP000183988">
    <property type="component" value="Unassembled WGS sequence"/>
</dbReference>
<dbReference type="SFLD" id="SFLDS00003">
    <property type="entry name" value="Haloacid_Dehalogenase"/>
    <property type="match status" value="1"/>
</dbReference>
<gene>
    <name evidence="5" type="ORF">SAMN05216225_101319</name>
</gene>
<evidence type="ECO:0000256" key="3">
    <source>
        <dbReference type="ARBA" id="ARBA00022801"/>
    </source>
</evidence>
<dbReference type="SFLD" id="SFLDG01129">
    <property type="entry name" value="C1.5:_HAD__Beta-PGM__Phosphata"/>
    <property type="match status" value="1"/>
</dbReference>
<evidence type="ECO:0000313" key="6">
    <source>
        <dbReference type="Proteomes" id="UP000183988"/>
    </source>
</evidence>
<dbReference type="InterPro" id="IPR036412">
    <property type="entry name" value="HAD-like_sf"/>
</dbReference>
<dbReference type="Pfam" id="PF13419">
    <property type="entry name" value="HAD_2"/>
    <property type="match status" value="1"/>
</dbReference>
<dbReference type="STRING" id="930117.SAMN05216225_101319"/>
<sequence length="227" mass="26698">MIKAVIFDLDDTLISEKEYIESGYRHISKVLSKRFSKDAETLYQLLLELLNISSKNVFNRLLDRLGIVCVEEDIVELVEEYRKHFPDIHFYNDVLPCLEKLKKENIKTGIITDGYAESQRQKLQAVNASDYIEEIIVTDELGREYWKPHPFAFEKMREKFNVEFSEMIYIGDNPNKDFYISKILPIKSIRIVRSNSIYMNAPYYESVKENHRIKSLLNLNLLSITGE</sequence>
<dbReference type="Gene3D" id="3.40.50.1000">
    <property type="entry name" value="HAD superfamily/HAD-like"/>
    <property type="match status" value="1"/>
</dbReference>
<dbReference type="OrthoDB" id="9809962at2"/>
<dbReference type="RefSeq" id="WP_072889607.1">
    <property type="nucleotide sequence ID" value="NZ_FQVW01000013.1"/>
</dbReference>
<dbReference type="SUPFAM" id="SSF56784">
    <property type="entry name" value="HAD-like"/>
    <property type="match status" value="1"/>
</dbReference>
<evidence type="ECO:0000256" key="2">
    <source>
        <dbReference type="ARBA" id="ARBA00022723"/>
    </source>
</evidence>
<evidence type="ECO:0000256" key="4">
    <source>
        <dbReference type="ARBA" id="ARBA00022842"/>
    </source>
</evidence>
<dbReference type="AlphaFoldDB" id="A0A1M5GIH1"/>
<name>A0A1M5GIH1_9BACI</name>
<dbReference type="PRINTS" id="PR00413">
    <property type="entry name" value="HADHALOGNASE"/>
</dbReference>